<dbReference type="NCBIfam" id="TIGR01064">
    <property type="entry name" value="pyruv_kin"/>
    <property type="match status" value="1"/>
</dbReference>
<keyword evidence="5 13" id="KW-0808">Transferase</keyword>
<evidence type="ECO:0000313" key="17">
    <source>
        <dbReference type="Proteomes" id="UP000315496"/>
    </source>
</evidence>
<dbReference type="SUPFAM" id="SSF51621">
    <property type="entry name" value="Phosphoenolpyruvate/pyruvate domain"/>
    <property type="match status" value="1"/>
</dbReference>
<keyword evidence="12 16" id="KW-0670">Pyruvate</keyword>
<dbReference type="InterPro" id="IPR001697">
    <property type="entry name" value="Pyr_Knase"/>
</dbReference>
<dbReference type="InterPro" id="IPR011037">
    <property type="entry name" value="Pyrv_Knase-like_insert_dom_sf"/>
</dbReference>
<evidence type="ECO:0000256" key="12">
    <source>
        <dbReference type="ARBA" id="ARBA00023317"/>
    </source>
</evidence>
<evidence type="ECO:0000256" key="13">
    <source>
        <dbReference type="RuleBase" id="RU000504"/>
    </source>
</evidence>
<evidence type="ECO:0000256" key="9">
    <source>
        <dbReference type="ARBA" id="ARBA00022840"/>
    </source>
</evidence>
<dbReference type="EC" id="2.7.1.40" evidence="4 13"/>
<dbReference type="PRINTS" id="PR01050">
    <property type="entry name" value="PYRUVTKNASE"/>
</dbReference>
<dbReference type="Gene3D" id="2.40.33.10">
    <property type="entry name" value="PK beta-barrel domain-like"/>
    <property type="match status" value="1"/>
</dbReference>
<keyword evidence="6" id="KW-0479">Metal-binding</keyword>
<comment type="catalytic activity">
    <reaction evidence="13">
        <text>pyruvate + ATP = phosphoenolpyruvate + ADP + H(+)</text>
        <dbReference type="Rhea" id="RHEA:18157"/>
        <dbReference type="ChEBI" id="CHEBI:15361"/>
        <dbReference type="ChEBI" id="CHEBI:15378"/>
        <dbReference type="ChEBI" id="CHEBI:30616"/>
        <dbReference type="ChEBI" id="CHEBI:58702"/>
        <dbReference type="ChEBI" id="CHEBI:456216"/>
        <dbReference type="EC" id="2.7.1.40"/>
    </reaction>
</comment>
<evidence type="ECO:0000259" key="14">
    <source>
        <dbReference type="Pfam" id="PF00224"/>
    </source>
</evidence>
<dbReference type="GO" id="GO:0000287">
    <property type="term" value="F:magnesium ion binding"/>
    <property type="evidence" value="ECO:0007669"/>
    <property type="project" value="InterPro"/>
</dbReference>
<dbReference type="InterPro" id="IPR015813">
    <property type="entry name" value="Pyrv/PenolPyrv_kinase-like_dom"/>
</dbReference>
<evidence type="ECO:0000256" key="2">
    <source>
        <dbReference type="ARBA" id="ARBA00004997"/>
    </source>
</evidence>
<feature type="domain" description="Pyruvate kinase C-terminal" evidence="15">
    <location>
        <begin position="406"/>
        <end position="513"/>
    </location>
</feature>
<evidence type="ECO:0000256" key="11">
    <source>
        <dbReference type="ARBA" id="ARBA00023152"/>
    </source>
</evidence>
<dbReference type="InterPro" id="IPR015793">
    <property type="entry name" value="Pyrv_Knase_brl"/>
</dbReference>
<dbReference type="InterPro" id="IPR036918">
    <property type="entry name" value="Pyrv_Knase_C_sf"/>
</dbReference>
<dbReference type="OrthoDB" id="108365at2759"/>
<evidence type="ECO:0000256" key="8">
    <source>
        <dbReference type="ARBA" id="ARBA00022777"/>
    </source>
</evidence>
<dbReference type="UniPathway" id="UPA00109">
    <property type="reaction ID" value="UER00188"/>
</dbReference>
<dbReference type="Gene3D" id="3.40.1380.20">
    <property type="entry name" value="Pyruvate kinase, C-terminal domain"/>
    <property type="match status" value="1"/>
</dbReference>
<keyword evidence="11 13" id="KW-0324">Glycolysis</keyword>
<dbReference type="GO" id="GO:0005524">
    <property type="term" value="F:ATP binding"/>
    <property type="evidence" value="ECO:0007669"/>
    <property type="project" value="UniProtKB-KW"/>
</dbReference>
<proteinExistence type="inferred from homology"/>
<evidence type="ECO:0000256" key="3">
    <source>
        <dbReference type="ARBA" id="ARBA00008663"/>
    </source>
</evidence>
<reference evidence="16 17" key="1">
    <citation type="submission" date="2019-05" db="EMBL/GenBank/DDBJ databases">
        <title>The compact genome of Giardia muris reveals important steps in the evolution of intestinal protozoan parasites.</title>
        <authorList>
            <person name="Xu F."/>
            <person name="Jimenez-Gonzalez A."/>
            <person name="Einarsson E."/>
            <person name="Astvaldsson A."/>
            <person name="Peirasmaki D."/>
            <person name="Eckmann L."/>
            <person name="Andersson J.O."/>
            <person name="Svard S.G."/>
            <person name="Jerlstrom-Hultqvist J."/>
        </authorList>
    </citation>
    <scope>NUCLEOTIDE SEQUENCE [LARGE SCALE GENOMIC DNA]</scope>
    <source>
        <strain evidence="16 17">Roberts-Thomson</strain>
    </source>
</reference>
<dbReference type="InterPro" id="IPR015806">
    <property type="entry name" value="Pyrv_Knase_insert_dom_sf"/>
</dbReference>
<evidence type="ECO:0000256" key="1">
    <source>
        <dbReference type="ARBA" id="ARBA00001958"/>
    </source>
</evidence>
<dbReference type="Pfam" id="PF02887">
    <property type="entry name" value="PK_C"/>
    <property type="match status" value="1"/>
</dbReference>
<evidence type="ECO:0000256" key="6">
    <source>
        <dbReference type="ARBA" id="ARBA00022723"/>
    </source>
</evidence>
<evidence type="ECO:0000256" key="10">
    <source>
        <dbReference type="ARBA" id="ARBA00022842"/>
    </source>
</evidence>
<accession>A0A4Z1T197</accession>
<keyword evidence="9" id="KW-0067">ATP-binding</keyword>
<protein>
    <recommendedName>
        <fullName evidence="4 13">Pyruvate kinase</fullName>
        <ecNumber evidence="4 13">2.7.1.40</ecNumber>
    </recommendedName>
</protein>
<comment type="cofactor">
    <cofactor evidence="1">
        <name>K(+)</name>
        <dbReference type="ChEBI" id="CHEBI:29103"/>
    </cofactor>
</comment>
<keyword evidence="8 13" id="KW-0418">Kinase</keyword>
<keyword evidence="7" id="KW-0547">Nucleotide-binding</keyword>
<dbReference type="GO" id="GO:0030955">
    <property type="term" value="F:potassium ion binding"/>
    <property type="evidence" value="ECO:0007669"/>
    <property type="project" value="InterPro"/>
</dbReference>
<keyword evidence="10 13" id="KW-0460">Magnesium</keyword>
<evidence type="ECO:0000259" key="15">
    <source>
        <dbReference type="Pfam" id="PF02887"/>
    </source>
</evidence>
<comment type="pathway">
    <text evidence="2 13">Carbohydrate degradation; glycolysis; pyruvate from D-glyceraldehyde 3-phosphate: step 5/5.</text>
</comment>
<dbReference type="GO" id="GO:0004743">
    <property type="term" value="F:pyruvate kinase activity"/>
    <property type="evidence" value="ECO:0007669"/>
    <property type="project" value="UniProtKB-EC"/>
</dbReference>
<sequence>MLSTCAPSPAQIAANSVDDLTTLVEKGVRRKASGTSAKRVKFCCTLGPASKKVETITAMIEAGLDAIRINFSHGNTEDHTEIFGMVQQAMRQAGRTIAIFGDIQGPKLRIGVFEDVNAGIRLEEGQTFTLDHDETPGTMERVYLPHKEFYAVCEPGDDIILSDGYIRLQATEVDRTGMRIVTKVKLGGVLGSRKGIAIPTRVLPLCGLSEKDLRDIKNACLLGVDWIALSFVQTKTDVIEAREYIQKLHDENPDSCLPRICSKIEKPTAVLDIDEIAIQSDMMMVARGDLAIETCFSKVCSLQKYICERARYHGCQVMVATQVVESLIKTIVPTRAEVTDIASVCMDGANSILVSAETAAGCNPVNVVKTVRSVLDVVEQTELFHKAVLTRNYVMESDLEQFRTLDAVSLGASILANEVSAKALVVFTKSGLVLDRVLRQMPPCPVLCVTDEQRTFQWTNIFWGCIPALSQAALNRTPALIEVAEAQALQHKLVERGDAIVLVFETPFGSDTATSNNFLVHYIGGRPRCCGCTCSKSIKSGPAPAKEELTPLK</sequence>
<dbReference type="PANTHER" id="PTHR11817">
    <property type="entry name" value="PYRUVATE KINASE"/>
    <property type="match status" value="1"/>
</dbReference>
<dbReference type="Pfam" id="PF00224">
    <property type="entry name" value="PK"/>
    <property type="match status" value="1"/>
</dbReference>
<name>A0A4Z1T197_GIAMU</name>
<dbReference type="InterPro" id="IPR040442">
    <property type="entry name" value="Pyrv_kinase-like_dom_sf"/>
</dbReference>
<evidence type="ECO:0000256" key="4">
    <source>
        <dbReference type="ARBA" id="ARBA00012142"/>
    </source>
</evidence>
<gene>
    <name evidence="16" type="ORF">GMRT_16150</name>
</gene>
<organism evidence="16 17">
    <name type="scientific">Giardia muris</name>
    <dbReference type="NCBI Taxonomy" id="5742"/>
    <lineage>
        <taxon>Eukaryota</taxon>
        <taxon>Metamonada</taxon>
        <taxon>Diplomonadida</taxon>
        <taxon>Hexamitidae</taxon>
        <taxon>Giardiinae</taxon>
        <taxon>Giardia</taxon>
    </lineage>
</organism>
<keyword evidence="17" id="KW-1185">Reference proteome</keyword>
<dbReference type="Gene3D" id="3.20.20.60">
    <property type="entry name" value="Phosphoenolpyruvate-binding domains"/>
    <property type="match status" value="1"/>
</dbReference>
<comment type="caution">
    <text evidence="16">The sequence shown here is derived from an EMBL/GenBank/DDBJ whole genome shotgun (WGS) entry which is preliminary data.</text>
</comment>
<dbReference type="Proteomes" id="UP000315496">
    <property type="component" value="Chromosome 1"/>
</dbReference>
<dbReference type="SUPFAM" id="SSF50800">
    <property type="entry name" value="PK beta-barrel domain-like"/>
    <property type="match status" value="1"/>
</dbReference>
<dbReference type="VEuPathDB" id="GiardiaDB:GMRT_16150"/>
<dbReference type="EMBL" id="VDLU01000001">
    <property type="protein sequence ID" value="TNJ30745.1"/>
    <property type="molecule type" value="Genomic_DNA"/>
</dbReference>
<dbReference type="AlphaFoldDB" id="A0A4Z1T197"/>
<feature type="domain" description="Pyruvate kinase barrel" evidence="14">
    <location>
        <begin position="38"/>
        <end position="368"/>
    </location>
</feature>
<dbReference type="GO" id="GO:0016301">
    <property type="term" value="F:kinase activity"/>
    <property type="evidence" value="ECO:0007669"/>
    <property type="project" value="UniProtKB-KW"/>
</dbReference>
<evidence type="ECO:0000313" key="16">
    <source>
        <dbReference type="EMBL" id="TNJ30745.1"/>
    </source>
</evidence>
<dbReference type="InterPro" id="IPR015795">
    <property type="entry name" value="Pyrv_Knase_C"/>
</dbReference>
<dbReference type="SUPFAM" id="SSF52935">
    <property type="entry name" value="PK C-terminal domain-like"/>
    <property type="match status" value="1"/>
</dbReference>
<evidence type="ECO:0000256" key="5">
    <source>
        <dbReference type="ARBA" id="ARBA00022679"/>
    </source>
</evidence>
<comment type="similarity">
    <text evidence="3 13">Belongs to the pyruvate kinase family.</text>
</comment>
<evidence type="ECO:0000256" key="7">
    <source>
        <dbReference type="ARBA" id="ARBA00022741"/>
    </source>
</evidence>